<evidence type="ECO:0000256" key="3">
    <source>
        <dbReference type="SAM" id="Phobius"/>
    </source>
</evidence>
<gene>
    <name evidence="4" type="ORF">Acr_07g0008080</name>
</gene>
<dbReference type="OrthoDB" id="689590at2759"/>
<feature type="coiled-coil region" evidence="1">
    <location>
        <begin position="209"/>
        <end position="292"/>
    </location>
</feature>
<comment type="caution">
    <text evidence="4">The sequence shown here is derived from an EMBL/GenBank/DDBJ whole genome shotgun (WGS) entry which is preliminary data.</text>
</comment>
<keyword evidence="3" id="KW-0472">Membrane</keyword>
<dbReference type="AlphaFoldDB" id="A0A7J0EVV5"/>
<dbReference type="EMBL" id="BJWL01000007">
    <property type="protein sequence ID" value="GFY90611.1"/>
    <property type="molecule type" value="Genomic_DNA"/>
</dbReference>
<accession>A0A7J0EVV5</accession>
<keyword evidence="5" id="KW-1185">Reference proteome</keyword>
<evidence type="ECO:0000256" key="2">
    <source>
        <dbReference type="SAM" id="MobiDB-lite"/>
    </source>
</evidence>
<feature type="coiled-coil region" evidence="1">
    <location>
        <begin position="54"/>
        <end position="81"/>
    </location>
</feature>
<organism evidence="4 5">
    <name type="scientific">Actinidia rufa</name>
    <dbReference type="NCBI Taxonomy" id="165716"/>
    <lineage>
        <taxon>Eukaryota</taxon>
        <taxon>Viridiplantae</taxon>
        <taxon>Streptophyta</taxon>
        <taxon>Embryophyta</taxon>
        <taxon>Tracheophyta</taxon>
        <taxon>Spermatophyta</taxon>
        <taxon>Magnoliopsida</taxon>
        <taxon>eudicotyledons</taxon>
        <taxon>Gunneridae</taxon>
        <taxon>Pentapetalae</taxon>
        <taxon>asterids</taxon>
        <taxon>Ericales</taxon>
        <taxon>Actinidiaceae</taxon>
        <taxon>Actinidia</taxon>
    </lineage>
</organism>
<evidence type="ECO:0000313" key="4">
    <source>
        <dbReference type="EMBL" id="GFY90611.1"/>
    </source>
</evidence>
<evidence type="ECO:0000256" key="1">
    <source>
        <dbReference type="SAM" id="Coils"/>
    </source>
</evidence>
<protein>
    <submittedName>
        <fullName evidence="4">Prefoldin chaperone subunit family protein</fullName>
    </submittedName>
</protein>
<sequence>MAKKKATHQDKPAKNQDPTHQSPTAMAEASEKLENLKSLNYVLLKEAVERRQQVDSLQNSIGSLESALTRSESENRGLQDELTRLRDCTAQLELERYLVPLFVSVQVREQEEVVKEERDGFWRERVEFGERLRCLEREMGEVLREKSEIERARSEREAEIGVLKGQLRDIGVEIEAERDVLIQVSRERDDWRVEFDVQIEETSGLRIKLTEADKRENKMEEEVQKLKVEYNGVMEEREERERRIASMARDNDSIKRCLAESNRVIEGLKREIEEMVREKEGIEEERNVEVRKKNELEIAVASLNDLASGLIEAEKNLLLKVEDLEKRCGEVVEKEKRLVKEYDAIVREKKERERSFEGLLEEKVGVERDEARKGFEEEKRNGEILRGKISVMDKKIEETQKVVGEMKAKNCSLLGEKKEIESRSTVLSEEIASLEDNLSRARKEVDDMKTNVESADAKLVIVFEMLKNTVKEVVSHEGDSKEDGRFMNEREVGESVKPYVAELEAIKNAFKSREVKIEEMKRRQQLLQNSVAEAHKGKSFWTLVSSATTILAAAAAASVAYVAGGR</sequence>
<feature type="transmembrane region" description="Helical" evidence="3">
    <location>
        <begin position="540"/>
        <end position="563"/>
    </location>
</feature>
<feature type="coiled-coil region" evidence="1">
    <location>
        <begin position="417"/>
        <end position="458"/>
    </location>
</feature>
<keyword evidence="3" id="KW-1133">Transmembrane helix</keyword>
<feature type="region of interest" description="Disordered" evidence="2">
    <location>
        <begin position="1"/>
        <end position="31"/>
    </location>
</feature>
<keyword evidence="3" id="KW-0812">Transmembrane</keyword>
<dbReference type="Gene3D" id="1.20.5.1700">
    <property type="match status" value="1"/>
</dbReference>
<feature type="coiled-coil region" evidence="1">
    <location>
        <begin position="321"/>
        <end position="352"/>
    </location>
</feature>
<proteinExistence type="predicted"/>
<evidence type="ECO:0000313" key="5">
    <source>
        <dbReference type="Proteomes" id="UP000585474"/>
    </source>
</evidence>
<keyword evidence="1" id="KW-0175">Coiled coil</keyword>
<reference evidence="4 5" key="1">
    <citation type="submission" date="2019-07" db="EMBL/GenBank/DDBJ databases">
        <title>De Novo Assembly of kiwifruit Actinidia rufa.</title>
        <authorList>
            <person name="Sugita-Konishi S."/>
            <person name="Sato K."/>
            <person name="Mori E."/>
            <person name="Abe Y."/>
            <person name="Kisaki G."/>
            <person name="Hamano K."/>
            <person name="Suezawa K."/>
            <person name="Otani M."/>
            <person name="Fukuda T."/>
            <person name="Manabe T."/>
            <person name="Gomi K."/>
            <person name="Tabuchi M."/>
            <person name="Akimitsu K."/>
            <person name="Kataoka I."/>
        </authorList>
    </citation>
    <scope>NUCLEOTIDE SEQUENCE [LARGE SCALE GENOMIC DNA]</scope>
    <source>
        <strain evidence="5">cv. Fuchu</strain>
    </source>
</reference>
<name>A0A7J0EVV5_9ERIC</name>
<dbReference type="Proteomes" id="UP000585474">
    <property type="component" value="Unassembled WGS sequence"/>
</dbReference>